<keyword evidence="7" id="KW-0472">Membrane</keyword>
<evidence type="ECO:0000256" key="4">
    <source>
        <dbReference type="ARBA" id="ARBA00022771"/>
    </source>
</evidence>
<dbReference type="InterPro" id="IPR013083">
    <property type="entry name" value="Znf_RING/FYVE/PHD"/>
</dbReference>
<keyword evidence="3 11" id="KW-0732">Signal</keyword>
<evidence type="ECO:0000259" key="12">
    <source>
        <dbReference type="PROSITE" id="PS50089"/>
    </source>
</evidence>
<keyword evidence="14" id="KW-1185">Reference proteome</keyword>
<dbReference type="SUPFAM" id="SSF52025">
    <property type="entry name" value="PA domain"/>
    <property type="match status" value="1"/>
</dbReference>
<evidence type="ECO:0000256" key="5">
    <source>
        <dbReference type="ARBA" id="ARBA00022833"/>
    </source>
</evidence>
<dbReference type="GeneTree" id="ENSGT00940000163061"/>
<proteinExistence type="predicted"/>
<evidence type="ECO:0000256" key="9">
    <source>
        <dbReference type="ARBA" id="ARBA00046288"/>
    </source>
</evidence>
<dbReference type="SUPFAM" id="SSF57850">
    <property type="entry name" value="RING/U-box"/>
    <property type="match status" value="1"/>
</dbReference>
<dbReference type="PROSITE" id="PS50089">
    <property type="entry name" value="ZF_RING_2"/>
    <property type="match status" value="1"/>
</dbReference>
<dbReference type="InterPro" id="IPR046450">
    <property type="entry name" value="PA_dom_sf"/>
</dbReference>
<dbReference type="GO" id="GO:0005634">
    <property type="term" value="C:nucleus"/>
    <property type="evidence" value="ECO:0007669"/>
    <property type="project" value="TreeGrafter"/>
</dbReference>
<dbReference type="CDD" id="cd02123">
    <property type="entry name" value="PA_C_RZF_like"/>
    <property type="match status" value="1"/>
</dbReference>
<dbReference type="OMA" id="WFSQAPR"/>
<reference evidence="13" key="2">
    <citation type="submission" date="2025-09" db="UniProtKB">
        <authorList>
            <consortium name="Ensembl"/>
        </authorList>
    </citation>
    <scope>IDENTIFICATION</scope>
</reference>
<keyword evidence="8" id="KW-0325">Glycoprotein</keyword>
<dbReference type="Pfam" id="PF02225">
    <property type="entry name" value="PA"/>
    <property type="match status" value="1"/>
</dbReference>
<dbReference type="GO" id="GO:0012505">
    <property type="term" value="C:endomembrane system"/>
    <property type="evidence" value="ECO:0007669"/>
    <property type="project" value="UniProtKB-SubCell"/>
</dbReference>
<dbReference type="PANTHER" id="PTHR45931:SF20">
    <property type="entry name" value="RING-TYPE E3 UBIQUITIN TRANSFERASE"/>
    <property type="match status" value="1"/>
</dbReference>
<evidence type="ECO:0000256" key="8">
    <source>
        <dbReference type="ARBA" id="ARBA00023180"/>
    </source>
</evidence>
<name>A0A8C0G3M4_CHEAB</name>
<dbReference type="GO" id="GO:0006511">
    <property type="term" value="P:ubiquitin-dependent protein catabolic process"/>
    <property type="evidence" value="ECO:0007669"/>
    <property type="project" value="TreeGrafter"/>
</dbReference>
<dbReference type="InterPro" id="IPR051834">
    <property type="entry name" value="RING_finger_E3_ligase"/>
</dbReference>
<keyword evidence="5" id="KW-0862">Zinc</keyword>
<protein>
    <recommendedName>
        <fullName evidence="12">RING-type domain-containing protein</fullName>
    </recommendedName>
</protein>
<dbReference type="InterPro" id="IPR003137">
    <property type="entry name" value="PA_domain"/>
</dbReference>
<dbReference type="InterPro" id="IPR001841">
    <property type="entry name" value="Znf_RING"/>
</dbReference>
<dbReference type="GO" id="GO:0005737">
    <property type="term" value="C:cytoplasm"/>
    <property type="evidence" value="ECO:0007669"/>
    <property type="project" value="UniProtKB-ARBA"/>
</dbReference>
<evidence type="ECO:0000256" key="2">
    <source>
        <dbReference type="ARBA" id="ARBA00022723"/>
    </source>
</evidence>
<dbReference type="PANTHER" id="PTHR45931">
    <property type="entry name" value="SI:CH211-59O9.10"/>
    <property type="match status" value="1"/>
</dbReference>
<dbReference type="Proteomes" id="UP000694404">
    <property type="component" value="Unplaced"/>
</dbReference>
<feature type="domain" description="RING-type" evidence="12">
    <location>
        <begin position="202"/>
        <end position="245"/>
    </location>
</feature>
<dbReference type="InterPro" id="IPR044744">
    <property type="entry name" value="ZNRF4/RNF13/RNF167_PA"/>
</dbReference>
<dbReference type="Gene3D" id="3.50.30.30">
    <property type="match status" value="1"/>
</dbReference>
<feature type="chain" id="PRO_5034143860" description="RING-type domain-containing protein" evidence="11">
    <location>
        <begin position="26"/>
        <end position="341"/>
    </location>
</feature>
<sequence>MRPPLPLPLHAVAVLLLVDVAVAEAFGYVVYDHGSTCVGYNALPACFGPPLPSEGLMGYLIEAMPANACDPIEGPPASSNSSEAFIALIRRSDCPFGIKVLHAQQAGYQAAIVHNVNAEHLVNMVTDDKEIRQQIVIQSVFTGESAYRHLKRASHYEKGAYVTLVRHWPRMLKYSRRNPLREEQGKEPSTSTFNRGAKYTECAICLETYEKGDMLKILSCSHAYHGKCIDLWLLTQTRNKTCPLCMQRVTVAAESPDLDIEGCIEEERDEGNQEDEEDGHNRECFLGDVNTLAPSFSQLQGSPLFICCPQTSTVGTTLFPLQILHTRSAQDLSTPASCLQQ</sequence>
<comment type="subcellular location">
    <subcellularLocation>
        <location evidence="9">Endomembrane system</location>
        <topology evidence="9">Single-pass type I membrane protein</topology>
    </subcellularLocation>
</comment>
<keyword evidence="2" id="KW-0479">Metal-binding</keyword>
<dbReference type="AlphaFoldDB" id="A0A8C0G3M4"/>
<feature type="signal peptide" evidence="11">
    <location>
        <begin position="1"/>
        <end position="25"/>
    </location>
</feature>
<dbReference type="SMART" id="SM00184">
    <property type="entry name" value="RING"/>
    <property type="match status" value="1"/>
</dbReference>
<evidence type="ECO:0000256" key="7">
    <source>
        <dbReference type="ARBA" id="ARBA00023136"/>
    </source>
</evidence>
<evidence type="ECO:0000256" key="6">
    <source>
        <dbReference type="ARBA" id="ARBA00022989"/>
    </source>
</evidence>
<organism evidence="13 14">
    <name type="scientific">Chelonoidis abingdonii</name>
    <name type="common">Abingdon island giant tortoise</name>
    <name type="synonym">Testudo abingdonii</name>
    <dbReference type="NCBI Taxonomy" id="106734"/>
    <lineage>
        <taxon>Eukaryota</taxon>
        <taxon>Metazoa</taxon>
        <taxon>Chordata</taxon>
        <taxon>Craniata</taxon>
        <taxon>Vertebrata</taxon>
        <taxon>Euteleostomi</taxon>
        <taxon>Archelosauria</taxon>
        <taxon>Testudinata</taxon>
        <taxon>Testudines</taxon>
        <taxon>Cryptodira</taxon>
        <taxon>Durocryptodira</taxon>
        <taxon>Testudinoidea</taxon>
        <taxon>Testudinidae</taxon>
        <taxon>Chelonoidis</taxon>
    </lineage>
</organism>
<dbReference type="Ensembl" id="ENSCABT00000003578.1">
    <property type="protein sequence ID" value="ENSCABP00000003299.1"/>
    <property type="gene ID" value="ENSCABG00000002518.1"/>
</dbReference>
<evidence type="ECO:0000256" key="3">
    <source>
        <dbReference type="ARBA" id="ARBA00022729"/>
    </source>
</evidence>
<keyword evidence="1" id="KW-0812">Transmembrane</keyword>
<accession>A0A8C0G3M4</accession>
<keyword evidence="4 10" id="KW-0863">Zinc-finger</keyword>
<dbReference type="Gene3D" id="3.30.40.10">
    <property type="entry name" value="Zinc/RING finger domain, C3HC4 (zinc finger)"/>
    <property type="match status" value="1"/>
</dbReference>
<dbReference type="Pfam" id="PF13639">
    <property type="entry name" value="zf-RING_2"/>
    <property type="match status" value="1"/>
</dbReference>
<evidence type="ECO:0000313" key="14">
    <source>
        <dbReference type="Proteomes" id="UP000694404"/>
    </source>
</evidence>
<evidence type="ECO:0000256" key="1">
    <source>
        <dbReference type="ARBA" id="ARBA00022692"/>
    </source>
</evidence>
<reference evidence="13" key="1">
    <citation type="submission" date="2025-08" db="UniProtKB">
        <authorList>
            <consortium name="Ensembl"/>
        </authorList>
    </citation>
    <scope>IDENTIFICATION</scope>
</reference>
<dbReference type="GO" id="GO:0061630">
    <property type="term" value="F:ubiquitin protein ligase activity"/>
    <property type="evidence" value="ECO:0007669"/>
    <property type="project" value="TreeGrafter"/>
</dbReference>
<evidence type="ECO:0000256" key="11">
    <source>
        <dbReference type="SAM" id="SignalP"/>
    </source>
</evidence>
<keyword evidence="6" id="KW-1133">Transmembrane helix</keyword>
<evidence type="ECO:0000313" key="13">
    <source>
        <dbReference type="Ensembl" id="ENSCABP00000003299.1"/>
    </source>
</evidence>
<dbReference type="GO" id="GO:0008270">
    <property type="term" value="F:zinc ion binding"/>
    <property type="evidence" value="ECO:0007669"/>
    <property type="project" value="UniProtKB-KW"/>
</dbReference>
<evidence type="ECO:0000256" key="10">
    <source>
        <dbReference type="PROSITE-ProRule" id="PRU00175"/>
    </source>
</evidence>